<dbReference type="RefSeq" id="WP_345084799.1">
    <property type="nucleotide sequence ID" value="NZ_BAABFA010000024.1"/>
</dbReference>
<protein>
    <recommendedName>
        <fullName evidence="3">DUF4270 family protein</fullName>
    </recommendedName>
</protein>
<reference evidence="2" key="1">
    <citation type="journal article" date="2019" name="Int. J. Syst. Evol. Microbiol.">
        <title>The Global Catalogue of Microorganisms (GCM) 10K type strain sequencing project: providing services to taxonomists for standard genome sequencing and annotation.</title>
        <authorList>
            <consortium name="The Broad Institute Genomics Platform"/>
            <consortium name="The Broad Institute Genome Sequencing Center for Infectious Disease"/>
            <person name="Wu L."/>
            <person name="Ma J."/>
        </authorList>
    </citation>
    <scope>NUCLEOTIDE SEQUENCE [LARGE SCALE GENOMIC DNA]</scope>
    <source>
        <strain evidence="2">JCM 32105</strain>
    </source>
</reference>
<evidence type="ECO:0000313" key="1">
    <source>
        <dbReference type="EMBL" id="GAA4469536.1"/>
    </source>
</evidence>
<dbReference type="Proteomes" id="UP001500067">
    <property type="component" value="Unassembled WGS sequence"/>
</dbReference>
<proteinExistence type="predicted"/>
<dbReference type="EMBL" id="BAABFA010000024">
    <property type="protein sequence ID" value="GAA4469536.1"/>
    <property type="molecule type" value="Genomic_DNA"/>
</dbReference>
<name>A0ABP8NLZ6_9BACT</name>
<keyword evidence="2" id="KW-1185">Reference proteome</keyword>
<evidence type="ECO:0000313" key="2">
    <source>
        <dbReference type="Proteomes" id="UP001500067"/>
    </source>
</evidence>
<comment type="caution">
    <text evidence="1">The sequence shown here is derived from an EMBL/GenBank/DDBJ whole genome shotgun (WGS) entry which is preliminary data.</text>
</comment>
<sequence length="350" mass="39013">MTSCSEKFEVTAPYKDVTVVYGFLDIADTAHYIRIQKAFLDENKSAVSMAQSSDSNFFNNINVRVERYRAAGVNGVHAYVDSIHLRRVDMAQEGYTKQPGTFFTSPNYAYKFTDPLDPQYIYRLKIVHFNTGNVDSADAPVINNIPPTLQVPILTNSALNIAGMSFYSVIAKRYFDFDGTYQPLVGYSYNGESTPVRITQSFITFNWHDSDINTKAHTPRSYDMDAGYQPVDKNSFSYQLSNNSLHSAMALGMGAAPDNIVRLLDRSRITVYLSTTDYANYRNALLIQGNGLTGSEISPVYTNIKGKDVLGLFTSRASISGLVTIDKRTVDSLMVNPLLTSAKIRGTVYR</sequence>
<evidence type="ECO:0008006" key="3">
    <source>
        <dbReference type="Google" id="ProtNLM"/>
    </source>
</evidence>
<organism evidence="1 2">
    <name type="scientific">Nemorincola caseinilytica</name>
    <dbReference type="NCBI Taxonomy" id="2054315"/>
    <lineage>
        <taxon>Bacteria</taxon>
        <taxon>Pseudomonadati</taxon>
        <taxon>Bacteroidota</taxon>
        <taxon>Chitinophagia</taxon>
        <taxon>Chitinophagales</taxon>
        <taxon>Chitinophagaceae</taxon>
        <taxon>Nemorincola</taxon>
    </lineage>
</organism>
<gene>
    <name evidence="1" type="ORF">GCM10023093_29160</name>
</gene>
<accession>A0ABP8NLZ6</accession>